<organism evidence="1 2">
    <name type="scientific">Camellia lanceoleosa</name>
    <dbReference type="NCBI Taxonomy" id="1840588"/>
    <lineage>
        <taxon>Eukaryota</taxon>
        <taxon>Viridiplantae</taxon>
        <taxon>Streptophyta</taxon>
        <taxon>Embryophyta</taxon>
        <taxon>Tracheophyta</taxon>
        <taxon>Spermatophyta</taxon>
        <taxon>Magnoliopsida</taxon>
        <taxon>eudicotyledons</taxon>
        <taxon>Gunneridae</taxon>
        <taxon>Pentapetalae</taxon>
        <taxon>asterids</taxon>
        <taxon>Ericales</taxon>
        <taxon>Theaceae</taxon>
        <taxon>Camellia</taxon>
    </lineage>
</organism>
<dbReference type="EMBL" id="CM045761">
    <property type="protein sequence ID" value="KAI8014715.1"/>
    <property type="molecule type" value="Genomic_DNA"/>
</dbReference>
<sequence length="340" mass="38588">MADSQVWRYDSKGVYSVNSGYHIARFVFNNSMVQKQSSSFQPPSKYWKLIWAFKGPLKICHFWWRVCNNALASRENLFKRRCTYSDLCPICHSRPESFEHLLFGCDWVRPIWFGSNLNYRVKWDSIHSILEWSSALMEQFQTPTNCASFFSQVASTSWFIWKGRNEFIFNHQPIDPVSVLHCARKAGAEYESAFDMGVSLHPQVLAAANFFGAHWVPPPSGQFKINCDVAVQTGSSQAAAAAILQNSIGQMRDRLTQKWCISSSLQGEALSYRLACQLAQAYHPAIVKVEGDNKQVIHLCVSEDVPHWECGAIVHDIKQLADQGTLSFHWCSRTANGVAH</sequence>
<evidence type="ECO:0000313" key="2">
    <source>
        <dbReference type="Proteomes" id="UP001060215"/>
    </source>
</evidence>
<reference evidence="1 2" key="1">
    <citation type="journal article" date="2022" name="Plant J.">
        <title>Chromosome-level genome of Camellia lanceoleosa provides a valuable resource for understanding genome evolution and self-incompatibility.</title>
        <authorList>
            <person name="Gong W."/>
            <person name="Xiao S."/>
            <person name="Wang L."/>
            <person name="Liao Z."/>
            <person name="Chang Y."/>
            <person name="Mo W."/>
            <person name="Hu G."/>
            <person name="Li W."/>
            <person name="Zhao G."/>
            <person name="Zhu H."/>
            <person name="Hu X."/>
            <person name="Ji K."/>
            <person name="Xiang X."/>
            <person name="Song Q."/>
            <person name="Yuan D."/>
            <person name="Jin S."/>
            <person name="Zhang L."/>
        </authorList>
    </citation>
    <scope>NUCLEOTIDE SEQUENCE [LARGE SCALE GENOMIC DNA]</scope>
    <source>
        <strain evidence="1">SQ_2022a</strain>
    </source>
</reference>
<evidence type="ECO:0000313" key="1">
    <source>
        <dbReference type="EMBL" id="KAI8014715.1"/>
    </source>
</evidence>
<comment type="caution">
    <text evidence="1">The sequence shown here is derived from an EMBL/GenBank/DDBJ whole genome shotgun (WGS) entry which is preliminary data.</text>
</comment>
<proteinExistence type="predicted"/>
<gene>
    <name evidence="1" type="ORF">LOK49_LG05G01141</name>
</gene>
<protein>
    <submittedName>
        <fullName evidence="1">Ribonuclease H protein</fullName>
    </submittedName>
</protein>
<dbReference type="Proteomes" id="UP001060215">
    <property type="component" value="Chromosome 4"/>
</dbReference>
<keyword evidence="2" id="KW-1185">Reference proteome</keyword>
<name>A0ACC0HQF3_9ERIC</name>
<accession>A0ACC0HQF3</accession>